<dbReference type="PROSITE" id="PS00912">
    <property type="entry name" value="DHODEHASE_2"/>
    <property type="match status" value="1"/>
</dbReference>
<reference evidence="16" key="1">
    <citation type="submission" date="2020-10" db="EMBL/GenBank/DDBJ databases">
        <authorList>
            <person name="Gilroy R."/>
        </authorList>
    </citation>
    <scope>NUCLEOTIDE SEQUENCE</scope>
    <source>
        <strain evidence="16">10669</strain>
    </source>
</reference>
<accession>A0A9D1NJB8</accession>
<dbReference type="GO" id="GO:0005737">
    <property type="term" value="C:cytoplasm"/>
    <property type="evidence" value="ECO:0007669"/>
    <property type="project" value="InterPro"/>
</dbReference>
<evidence type="ECO:0000259" key="15">
    <source>
        <dbReference type="Pfam" id="PF01180"/>
    </source>
</evidence>
<dbReference type="AlphaFoldDB" id="A0A9D1NJB8"/>
<dbReference type="GO" id="GO:0005886">
    <property type="term" value="C:plasma membrane"/>
    <property type="evidence" value="ECO:0007669"/>
    <property type="project" value="TreeGrafter"/>
</dbReference>
<evidence type="ECO:0000256" key="4">
    <source>
        <dbReference type="ARBA" id="ARBA00005161"/>
    </source>
</evidence>
<dbReference type="GO" id="GO:0106430">
    <property type="term" value="F:dihydroorotate dehydrogenase (quinone) activity"/>
    <property type="evidence" value="ECO:0007669"/>
    <property type="project" value="UniProtKB-EC"/>
</dbReference>
<evidence type="ECO:0000256" key="14">
    <source>
        <dbReference type="NCBIfam" id="TIGR01036"/>
    </source>
</evidence>
<dbReference type="EC" id="1.3.5.2" evidence="6 14"/>
<keyword evidence="9" id="KW-0288">FMN</keyword>
<proteinExistence type="inferred from homology"/>
<evidence type="ECO:0000313" key="17">
    <source>
        <dbReference type="Proteomes" id="UP000886812"/>
    </source>
</evidence>
<evidence type="ECO:0000256" key="12">
    <source>
        <dbReference type="ARBA" id="ARBA00023136"/>
    </source>
</evidence>
<keyword evidence="10" id="KW-0665">Pyrimidine biosynthesis</keyword>
<keyword evidence="12" id="KW-0472">Membrane</keyword>
<comment type="caution">
    <text evidence="16">The sequence shown here is derived from an EMBL/GenBank/DDBJ whole genome shotgun (WGS) entry which is preliminary data.</text>
</comment>
<dbReference type="InterPro" id="IPR013785">
    <property type="entry name" value="Aldolase_TIM"/>
</dbReference>
<evidence type="ECO:0000256" key="13">
    <source>
        <dbReference type="ARBA" id="ARBA00048639"/>
    </source>
</evidence>
<evidence type="ECO:0000256" key="7">
    <source>
        <dbReference type="ARBA" id="ARBA00018366"/>
    </source>
</evidence>
<keyword evidence="8" id="KW-0285">Flavoprotein</keyword>
<dbReference type="Gene3D" id="3.20.20.70">
    <property type="entry name" value="Aldolase class I"/>
    <property type="match status" value="1"/>
</dbReference>
<comment type="similarity">
    <text evidence="5">Belongs to the dihydroorotate dehydrogenase family. Type 2 subfamily.</text>
</comment>
<evidence type="ECO:0000256" key="8">
    <source>
        <dbReference type="ARBA" id="ARBA00022630"/>
    </source>
</evidence>
<dbReference type="PROSITE" id="PS00911">
    <property type="entry name" value="DHODEHASE_1"/>
    <property type="match status" value="1"/>
</dbReference>
<organism evidence="16 17">
    <name type="scientific">Candidatus Spyradosoma merdigallinarum</name>
    <dbReference type="NCBI Taxonomy" id="2840950"/>
    <lineage>
        <taxon>Bacteria</taxon>
        <taxon>Pseudomonadati</taxon>
        <taxon>Verrucomicrobiota</taxon>
        <taxon>Opitutia</taxon>
        <taxon>Opitutia incertae sedis</taxon>
        <taxon>Candidatus Spyradosoma</taxon>
    </lineage>
</organism>
<comment type="cofactor">
    <cofactor evidence="1">
        <name>FMN</name>
        <dbReference type="ChEBI" id="CHEBI:58210"/>
    </cofactor>
</comment>
<comment type="subcellular location">
    <subcellularLocation>
        <location evidence="3">Membrane</location>
    </subcellularLocation>
</comment>
<evidence type="ECO:0000256" key="3">
    <source>
        <dbReference type="ARBA" id="ARBA00004370"/>
    </source>
</evidence>
<comment type="function">
    <text evidence="2">Catalyzes the conversion of dihydroorotate to orotate with quinone as electron acceptor.</text>
</comment>
<keyword evidence="11 16" id="KW-0560">Oxidoreductase</keyword>
<dbReference type="NCBIfam" id="TIGR01036">
    <property type="entry name" value="pyrD_sub2"/>
    <property type="match status" value="1"/>
</dbReference>
<dbReference type="NCBIfam" id="NF003652">
    <property type="entry name" value="PRK05286.2-5"/>
    <property type="match status" value="1"/>
</dbReference>
<evidence type="ECO:0000256" key="6">
    <source>
        <dbReference type="ARBA" id="ARBA00012791"/>
    </source>
</evidence>
<dbReference type="PANTHER" id="PTHR48109:SF4">
    <property type="entry name" value="DIHYDROOROTATE DEHYDROGENASE (QUINONE), MITOCHONDRIAL"/>
    <property type="match status" value="1"/>
</dbReference>
<evidence type="ECO:0000256" key="5">
    <source>
        <dbReference type="ARBA" id="ARBA00005359"/>
    </source>
</evidence>
<evidence type="ECO:0000256" key="2">
    <source>
        <dbReference type="ARBA" id="ARBA00003125"/>
    </source>
</evidence>
<dbReference type="GO" id="GO:0009220">
    <property type="term" value="P:pyrimidine ribonucleotide biosynthetic process"/>
    <property type="evidence" value="ECO:0007669"/>
    <property type="project" value="UniProtKB-UniRule"/>
</dbReference>
<evidence type="ECO:0000313" key="16">
    <source>
        <dbReference type="EMBL" id="HIV04168.1"/>
    </source>
</evidence>
<reference evidence="16" key="2">
    <citation type="journal article" date="2021" name="PeerJ">
        <title>Extensive microbial diversity within the chicken gut microbiome revealed by metagenomics and culture.</title>
        <authorList>
            <person name="Gilroy R."/>
            <person name="Ravi A."/>
            <person name="Getino M."/>
            <person name="Pursley I."/>
            <person name="Horton D.L."/>
            <person name="Alikhan N.F."/>
            <person name="Baker D."/>
            <person name="Gharbi K."/>
            <person name="Hall N."/>
            <person name="Watson M."/>
            <person name="Adriaenssens E.M."/>
            <person name="Foster-Nyarko E."/>
            <person name="Jarju S."/>
            <person name="Secka A."/>
            <person name="Antonio M."/>
            <person name="Oren A."/>
            <person name="Chaudhuri R.R."/>
            <person name="La Ragione R."/>
            <person name="Hildebrand F."/>
            <person name="Pallen M.J."/>
        </authorList>
    </citation>
    <scope>NUCLEOTIDE SEQUENCE</scope>
    <source>
        <strain evidence="16">10669</strain>
    </source>
</reference>
<evidence type="ECO:0000256" key="1">
    <source>
        <dbReference type="ARBA" id="ARBA00001917"/>
    </source>
</evidence>
<sequence>MDYLYEGWIRPLIFRKGFPFRGDVEKAHDASFLALRALAAARPVAALLQRFNLHAGNVPEQKPTELFGLKFPNRVGLAAGYDKQARIWTAGGALGFGHVEVGTVTRLSQGGNEKPRIFRFPEQEAAVNSMGFPNDGAEEIARRLASGPKKGARVCPLGVNIGKSKLTLMENAAEDYLASFRLLAPHADYVTINVSCPNIPNLRELHERSRLVALLGAIQKENRALAEKSGEKPLPLLLKISPDLTFPQIDDVLSVVEETQFSGIIATNTTTSRPEALKDVPEKGGLSGAPLMRRALDVVRYVVRETNGKVPVIGCGGICSGADADRFFAEGAALIQIYTGMVYRGPFFGRELARAYAWSQTDWPGAVW</sequence>
<evidence type="ECO:0000256" key="9">
    <source>
        <dbReference type="ARBA" id="ARBA00022643"/>
    </source>
</evidence>
<dbReference type="Pfam" id="PF01180">
    <property type="entry name" value="DHO_dh"/>
    <property type="match status" value="1"/>
</dbReference>
<dbReference type="PANTHER" id="PTHR48109">
    <property type="entry name" value="DIHYDROOROTATE DEHYDROGENASE (QUINONE), MITOCHONDRIAL-RELATED"/>
    <property type="match status" value="1"/>
</dbReference>
<gene>
    <name evidence="16" type="ORF">IAC75_03325</name>
</gene>
<feature type="domain" description="Dihydroorotate dehydrogenase catalytic" evidence="15">
    <location>
        <begin position="64"/>
        <end position="351"/>
    </location>
</feature>
<dbReference type="GO" id="GO:0006207">
    <property type="term" value="P:'de novo' pyrimidine nucleobase biosynthetic process"/>
    <property type="evidence" value="ECO:0007669"/>
    <property type="project" value="UniProtKB-UniRule"/>
</dbReference>
<dbReference type="InterPro" id="IPR050074">
    <property type="entry name" value="DHO_dehydrogenase"/>
</dbReference>
<dbReference type="InterPro" id="IPR005719">
    <property type="entry name" value="Dihydroorotate_DH_2"/>
</dbReference>
<protein>
    <recommendedName>
        <fullName evidence="7 14">Dihydroorotate dehydrogenase (quinone)</fullName>
        <ecNumber evidence="6 14">1.3.5.2</ecNumber>
    </recommendedName>
</protein>
<dbReference type="Proteomes" id="UP000886812">
    <property type="component" value="Unassembled WGS sequence"/>
</dbReference>
<comment type="catalytic activity">
    <reaction evidence="13">
        <text>(S)-dihydroorotate + a quinone = orotate + a quinol</text>
        <dbReference type="Rhea" id="RHEA:30187"/>
        <dbReference type="ChEBI" id="CHEBI:24646"/>
        <dbReference type="ChEBI" id="CHEBI:30839"/>
        <dbReference type="ChEBI" id="CHEBI:30864"/>
        <dbReference type="ChEBI" id="CHEBI:132124"/>
        <dbReference type="EC" id="1.3.5.2"/>
    </reaction>
</comment>
<dbReference type="InterPro" id="IPR005720">
    <property type="entry name" value="Dihydroorotate_DH_cat"/>
</dbReference>
<dbReference type="EMBL" id="DVOG01000085">
    <property type="protein sequence ID" value="HIV04168.1"/>
    <property type="molecule type" value="Genomic_DNA"/>
</dbReference>
<dbReference type="SUPFAM" id="SSF51395">
    <property type="entry name" value="FMN-linked oxidoreductases"/>
    <property type="match status" value="1"/>
</dbReference>
<evidence type="ECO:0000256" key="11">
    <source>
        <dbReference type="ARBA" id="ARBA00023002"/>
    </source>
</evidence>
<dbReference type="InterPro" id="IPR001295">
    <property type="entry name" value="Dihydroorotate_DH_CS"/>
</dbReference>
<comment type="pathway">
    <text evidence="4">Pyrimidine metabolism; UMP biosynthesis via de novo pathway; orotate from (S)-dihydroorotate (quinone route): step 1/1.</text>
</comment>
<evidence type="ECO:0000256" key="10">
    <source>
        <dbReference type="ARBA" id="ARBA00022975"/>
    </source>
</evidence>
<name>A0A9D1NJB8_9BACT</name>
<dbReference type="CDD" id="cd04738">
    <property type="entry name" value="DHOD_2_like"/>
    <property type="match status" value="1"/>
</dbReference>